<dbReference type="EMBL" id="ML978720">
    <property type="protein sequence ID" value="KAF2087259.1"/>
    <property type="molecule type" value="Genomic_DNA"/>
</dbReference>
<accession>A0A9P4HWD7</accession>
<evidence type="ECO:0000256" key="4">
    <source>
        <dbReference type="ARBA" id="ARBA00022989"/>
    </source>
</evidence>
<feature type="transmembrane region" description="Helical" evidence="8">
    <location>
        <begin position="450"/>
        <end position="468"/>
    </location>
</feature>
<organism evidence="10 11">
    <name type="scientific">Saccharata proteae CBS 121410</name>
    <dbReference type="NCBI Taxonomy" id="1314787"/>
    <lineage>
        <taxon>Eukaryota</taxon>
        <taxon>Fungi</taxon>
        <taxon>Dikarya</taxon>
        <taxon>Ascomycota</taxon>
        <taxon>Pezizomycotina</taxon>
        <taxon>Dothideomycetes</taxon>
        <taxon>Dothideomycetes incertae sedis</taxon>
        <taxon>Botryosphaeriales</taxon>
        <taxon>Saccharataceae</taxon>
        <taxon>Saccharata</taxon>
    </lineage>
</organism>
<name>A0A9P4HWD7_9PEZI</name>
<feature type="domain" description="Major facilitator superfamily (MFS) profile" evidence="9">
    <location>
        <begin position="24"/>
        <end position="471"/>
    </location>
</feature>
<evidence type="ECO:0000259" key="9">
    <source>
        <dbReference type="PROSITE" id="PS50850"/>
    </source>
</evidence>
<keyword evidence="4 8" id="KW-1133">Transmembrane helix</keyword>
<evidence type="ECO:0000256" key="7">
    <source>
        <dbReference type="ARBA" id="ARBA00056296"/>
    </source>
</evidence>
<feature type="transmembrane region" description="Helical" evidence="8">
    <location>
        <begin position="90"/>
        <end position="113"/>
    </location>
</feature>
<evidence type="ECO:0000256" key="3">
    <source>
        <dbReference type="ARBA" id="ARBA00022692"/>
    </source>
</evidence>
<dbReference type="PANTHER" id="PTHR23502:SF51">
    <property type="entry name" value="QUINIDINE RESISTANCE PROTEIN 1-RELATED"/>
    <property type="match status" value="1"/>
</dbReference>
<dbReference type="AlphaFoldDB" id="A0A9P4HWD7"/>
<keyword evidence="6" id="KW-0325">Glycoprotein</keyword>
<dbReference type="Gene3D" id="1.20.1250.20">
    <property type="entry name" value="MFS general substrate transporter like domains"/>
    <property type="match status" value="1"/>
</dbReference>
<dbReference type="SUPFAM" id="SSF103473">
    <property type="entry name" value="MFS general substrate transporter"/>
    <property type="match status" value="1"/>
</dbReference>
<reference evidence="10" key="1">
    <citation type="journal article" date="2020" name="Stud. Mycol.">
        <title>101 Dothideomycetes genomes: a test case for predicting lifestyles and emergence of pathogens.</title>
        <authorList>
            <person name="Haridas S."/>
            <person name="Albert R."/>
            <person name="Binder M."/>
            <person name="Bloem J."/>
            <person name="Labutti K."/>
            <person name="Salamov A."/>
            <person name="Andreopoulos B."/>
            <person name="Baker S."/>
            <person name="Barry K."/>
            <person name="Bills G."/>
            <person name="Bluhm B."/>
            <person name="Cannon C."/>
            <person name="Castanera R."/>
            <person name="Culley D."/>
            <person name="Daum C."/>
            <person name="Ezra D."/>
            <person name="Gonzalez J."/>
            <person name="Henrissat B."/>
            <person name="Kuo A."/>
            <person name="Liang C."/>
            <person name="Lipzen A."/>
            <person name="Lutzoni F."/>
            <person name="Magnuson J."/>
            <person name="Mondo S."/>
            <person name="Nolan M."/>
            <person name="Ohm R."/>
            <person name="Pangilinan J."/>
            <person name="Park H.-J."/>
            <person name="Ramirez L."/>
            <person name="Alfaro M."/>
            <person name="Sun H."/>
            <person name="Tritt A."/>
            <person name="Yoshinaga Y."/>
            <person name="Zwiers L.-H."/>
            <person name="Turgeon B."/>
            <person name="Goodwin S."/>
            <person name="Spatafora J."/>
            <person name="Crous P."/>
            <person name="Grigoriev I."/>
        </authorList>
    </citation>
    <scope>NUCLEOTIDE SEQUENCE</scope>
    <source>
        <strain evidence="10">CBS 121410</strain>
    </source>
</reference>
<gene>
    <name evidence="10" type="ORF">K490DRAFT_73688</name>
</gene>
<feature type="transmembrane region" description="Helical" evidence="8">
    <location>
        <begin position="259"/>
        <end position="276"/>
    </location>
</feature>
<protein>
    <submittedName>
        <fullName evidence="10">MFS general substrate transporter</fullName>
    </submittedName>
</protein>
<evidence type="ECO:0000313" key="11">
    <source>
        <dbReference type="Proteomes" id="UP000799776"/>
    </source>
</evidence>
<dbReference type="InterPro" id="IPR036259">
    <property type="entry name" value="MFS_trans_sf"/>
</dbReference>
<evidence type="ECO:0000256" key="1">
    <source>
        <dbReference type="ARBA" id="ARBA00004141"/>
    </source>
</evidence>
<feature type="transmembrane region" description="Helical" evidence="8">
    <location>
        <begin position="149"/>
        <end position="167"/>
    </location>
</feature>
<feature type="transmembrane region" description="Helical" evidence="8">
    <location>
        <begin position="359"/>
        <end position="377"/>
    </location>
</feature>
<comment type="caution">
    <text evidence="10">The sequence shown here is derived from an EMBL/GenBank/DDBJ whole genome shotgun (WGS) entry which is preliminary data.</text>
</comment>
<dbReference type="InterPro" id="IPR020846">
    <property type="entry name" value="MFS_dom"/>
</dbReference>
<evidence type="ECO:0000256" key="5">
    <source>
        <dbReference type="ARBA" id="ARBA00023136"/>
    </source>
</evidence>
<dbReference type="FunFam" id="1.20.1720.10:FF:000009">
    <property type="entry name" value="MFS multidrug transporter"/>
    <property type="match status" value="1"/>
</dbReference>
<dbReference type="FunFam" id="1.20.1250.20:FF:000172">
    <property type="entry name" value="MFS multidrug resistance transporter"/>
    <property type="match status" value="1"/>
</dbReference>
<dbReference type="Proteomes" id="UP000799776">
    <property type="component" value="Unassembled WGS sequence"/>
</dbReference>
<feature type="transmembrane region" description="Helical" evidence="8">
    <location>
        <begin position="22"/>
        <end position="43"/>
    </location>
</feature>
<evidence type="ECO:0000313" key="10">
    <source>
        <dbReference type="EMBL" id="KAF2087259.1"/>
    </source>
</evidence>
<evidence type="ECO:0000256" key="6">
    <source>
        <dbReference type="ARBA" id="ARBA00023180"/>
    </source>
</evidence>
<dbReference type="GO" id="GO:0015137">
    <property type="term" value="F:citrate transmembrane transporter activity"/>
    <property type="evidence" value="ECO:0007669"/>
    <property type="project" value="UniProtKB-ARBA"/>
</dbReference>
<keyword evidence="3 8" id="KW-0812">Transmembrane</keyword>
<keyword evidence="5 8" id="KW-0472">Membrane</keyword>
<feature type="transmembrane region" description="Helical" evidence="8">
    <location>
        <begin position="288"/>
        <end position="312"/>
    </location>
</feature>
<dbReference type="Pfam" id="PF07690">
    <property type="entry name" value="MFS_1"/>
    <property type="match status" value="1"/>
</dbReference>
<dbReference type="OrthoDB" id="2441642at2759"/>
<feature type="transmembrane region" description="Helical" evidence="8">
    <location>
        <begin position="179"/>
        <end position="198"/>
    </location>
</feature>
<feature type="transmembrane region" description="Helical" evidence="8">
    <location>
        <begin position="383"/>
        <end position="404"/>
    </location>
</feature>
<comment type="function">
    <text evidence="7">MFS-type transporter; part of the gene cluster that mediates the biosynthesis of squalestatin S1 (SQS1, also known as zaragozic acid A), a heavily oxidized fungal polyketide that offers potent cholesterol lowering activity by targeting squalene synthase (SS).</text>
</comment>
<dbReference type="PROSITE" id="PS50850">
    <property type="entry name" value="MFS"/>
    <property type="match status" value="1"/>
</dbReference>
<dbReference type="Gene3D" id="1.20.1720.10">
    <property type="entry name" value="Multidrug resistance protein D"/>
    <property type="match status" value="1"/>
</dbReference>
<evidence type="ECO:0000256" key="8">
    <source>
        <dbReference type="SAM" id="Phobius"/>
    </source>
</evidence>
<keyword evidence="2" id="KW-0813">Transport</keyword>
<dbReference type="GO" id="GO:0140115">
    <property type="term" value="P:export across plasma membrane"/>
    <property type="evidence" value="ECO:0007669"/>
    <property type="project" value="UniProtKB-ARBA"/>
</dbReference>
<dbReference type="InterPro" id="IPR011701">
    <property type="entry name" value="MFS"/>
</dbReference>
<feature type="transmembrane region" description="Helical" evidence="8">
    <location>
        <begin position="416"/>
        <end position="438"/>
    </location>
</feature>
<proteinExistence type="predicted"/>
<sequence length="498" mass="55493">MTTWLPLQSPVRHSVFTPRQKAFIVTIASIAALFSPLTANIYFPALNRVANDLHVSTEQINLTVTAYMIFQGIAPTFWGSLTDRVGRRPVYIFTFLVFIVASVGCALANVYWLLLVLRMLQATGSASVVAIGSGTISDISTPAERAGNMGFFAVGLYAGPAIGPFLGGVLTEGLGWRSLFWFLVITGSLYTIVLICFLPETMRKKVGNGSHQSSSKWKLPLMYSLHIVKMPAPEGPLPPPQKKYMNPLRSVLILKEKDVFLILFFNAIIYTSYYTITSSTTQLFASAYNLNSLQIGLCFLANGIGAMGGSVVRGKLMDRSYRLQREKWQRRRTEEGGEKDYDDNDISTFNVERTRLKSLPYYYFLNIGTTIAYGWFVQYRIHLAAPVIMQFFIGLSSTSIFGITNTMIMDIYPSNAASAIATNNLTRCLMGAAGVALIDKILQALNGPGWTFTMIALICLATFPMPLAEYRWGFKWRAERATRLEEKSKEKDGERKTE</sequence>
<keyword evidence="11" id="KW-1185">Reference proteome</keyword>
<dbReference type="GO" id="GO:0005886">
    <property type="term" value="C:plasma membrane"/>
    <property type="evidence" value="ECO:0007669"/>
    <property type="project" value="TreeGrafter"/>
</dbReference>
<comment type="subcellular location">
    <subcellularLocation>
        <location evidence="1">Membrane</location>
        <topology evidence="1">Multi-pass membrane protein</topology>
    </subcellularLocation>
</comment>
<dbReference type="CDD" id="cd17323">
    <property type="entry name" value="MFS_Tpo1_MDR_like"/>
    <property type="match status" value="1"/>
</dbReference>
<feature type="transmembrane region" description="Helical" evidence="8">
    <location>
        <begin position="59"/>
        <end position="78"/>
    </location>
</feature>
<evidence type="ECO:0000256" key="2">
    <source>
        <dbReference type="ARBA" id="ARBA00022448"/>
    </source>
</evidence>
<dbReference type="PANTHER" id="PTHR23502">
    <property type="entry name" value="MAJOR FACILITATOR SUPERFAMILY"/>
    <property type="match status" value="1"/>
</dbReference>